<organism evidence="2 3">
    <name type="scientific">Chitinophaga agrisoli</name>
    <dbReference type="NCBI Taxonomy" id="2607653"/>
    <lineage>
        <taxon>Bacteria</taxon>
        <taxon>Pseudomonadati</taxon>
        <taxon>Bacteroidota</taxon>
        <taxon>Chitinophagia</taxon>
        <taxon>Chitinophagales</taxon>
        <taxon>Chitinophagaceae</taxon>
        <taxon>Chitinophaga</taxon>
    </lineage>
</organism>
<dbReference type="PANTHER" id="PTHR35201">
    <property type="entry name" value="TERPENE SYNTHASE"/>
    <property type="match status" value="1"/>
</dbReference>
<gene>
    <name evidence="2" type="ORF">F0L74_23700</name>
</gene>
<dbReference type="AlphaFoldDB" id="A0A5B2VK90"/>
<dbReference type="EMBL" id="VUOC01000004">
    <property type="protein sequence ID" value="KAA2239214.1"/>
    <property type="molecule type" value="Genomic_DNA"/>
</dbReference>
<keyword evidence="1" id="KW-0456">Lyase</keyword>
<dbReference type="Gene3D" id="1.10.600.10">
    <property type="entry name" value="Farnesyl Diphosphate Synthase"/>
    <property type="match status" value="1"/>
</dbReference>
<dbReference type="SFLD" id="SFLDG01020">
    <property type="entry name" value="Terpene_Cyclase_Like_2"/>
    <property type="match status" value="1"/>
</dbReference>
<keyword evidence="1" id="KW-0479">Metal-binding</keyword>
<comment type="cofactor">
    <cofactor evidence="1">
        <name>Mg(2+)</name>
        <dbReference type="ChEBI" id="CHEBI:18420"/>
    </cofactor>
</comment>
<dbReference type="InterPro" id="IPR008949">
    <property type="entry name" value="Isoprenoid_synthase_dom_sf"/>
</dbReference>
<dbReference type="GO" id="GO:0010333">
    <property type="term" value="F:terpene synthase activity"/>
    <property type="evidence" value="ECO:0007669"/>
    <property type="project" value="InterPro"/>
</dbReference>
<dbReference type="RefSeq" id="WP_149840393.1">
    <property type="nucleotide sequence ID" value="NZ_VUOC01000004.1"/>
</dbReference>
<dbReference type="GO" id="GO:0046872">
    <property type="term" value="F:metal ion binding"/>
    <property type="evidence" value="ECO:0007669"/>
    <property type="project" value="UniProtKB-KW"/>
</dbReference>
<dbReference type="InterPro" id="IPR034686">
    <property type="entry name" value="Terpene_cyclase-like_2"/>
</dbReference>
<dbReference type="SUPFAM" id="SSF48576">
    <property type="entry name" value="Terpenoid synthases"/>
    <property type="match status" value="1"/>
</dbReference>
<name>A0A5B2VK90_9BACT</name>
<comment type="caution">
    <text evidence="2">The sequence shown here is derived from an EMBL/GenBank/DDBJ whole genome shotgun (WGS) entry which is preliminary data.</text>
</comment>
<evidence type="ECO:0000313" key="3">
    <source>
        <dbReference type="Proteomes" id="UP000324611"/>
    </source>
</evidence>
<keyword evidence="3" id="KW-1185">Reference proteome</keyword>
<protein>
    <recommendedName>
        <fullName evidence="1">Terpene synthase</fullName>
        <ecNumber evidence="1">4.2.3.-</ecNumber>
    </recommendedName>
</protein>
<dbReference type="PANTHER" id="PTHR35201:SF4">
    <property type="entry name" value="BETA-PINACENE SYNTHASE-RELATED"/>
    <property type="match status" value="1"/>
</dbReference>
<dbReference type="Pfam" id="PF19086">
    <property type="entry name" value="Terpene_syn_C_2"/>
    <property type="match status" value="1"/>
</dbReference>
<reference evidence="2 3" key="2">
    <citation type="submission" date="2019-09" db="EMBL/GenBank/DDBJ databases">
        <authorList>
            <person name="Jin C."/>
        </authorList>
    </citation>
    <scope>NUCLEOTIDE SEQUENCE [LARGE SCALE GENOMIC DNA]</scope>
    <source>
        <strain evidence="2 3">BN140078</strain>
    </source>
</reference>
<proteinExistence type="inferred from homology"/>
<evidence type="ECO:0000256" key="1">
    <source>
        <dbReference type="RuleBase" id="RU366034"/>
    </source>
</evidence>
<comment type="similarity">
    <text evidence="1">Belongs to the terpene synthase family.</text>
</comment>
<accession>A0A5B2VK90</accession>
<sequence>MKNAFNANALHYPFGYATNPHAENMELKIREWLAGPYSYLPEKAIKKYLHTGVGHAGGCMFPRASNAQLTAVCRFYVWAFMIDDTFEFATVEELEVIRHRSLEVLRGSQPQPDEILYQQLPLLRQDLLSIGAEIWLERFCHSLNGYFDGLQQEIPYRKNMVFPAFDEFVTIREQSVNVYPLVDLAQAITGHILPAGVLEHPVLQRLAQLTCRILSWSNDYFSAHLEQGNDVLNLVLILQHERNCPLEAAYAAAIEVHDRDVATFCLLKQALPDFGLYTAPVVDYVENLALMIHGYLHWTHTFTERYKTGGHPSADLKKGQSLAV</sequence>
<evidence type="ECO:0000313" key="2">
    <source>
        <dbReference type="EMBL" id="KAA2239214.1"/>
    </source>
</evidence>
<reference evidence="2 3" key="1">
    <citation type="submission" date="2019-09" db="EMBL/GenBank/DDBJ databases">
        <title>Chitinophaga ginsengihumi sp. nov., isolated from soil of ginseng rhizosphere.</title>
        <authorList>
            <person name="Lee J."/>
        </authorList>
    </citation>
    <scope>NUCLEOTIDE SEQUENCE [LARGE SCALE GENOMIC DNA]</scope>
    <source>
        <strain evidence="2 3">BN140078</strain>
    </source>
</reference>
<dbReference type="Proteomes" id="UP000324611">
    <property type="component" value="Unassembled WGS sequence"/>
</dbReference>
<dbReference type="EC" id="4.2.3.-" evidence="1"/>
<dbReference type="SFLD" id="SFLDS00005">
    <property type="entry name" value="Isoprenoid_Synthase_Type_I"/>
    <property type="match status" value="1"/>
</dbReference>
<keyword evidence="1" id="KW-0460">Magnesium</keyword>